<reference evidence="2" key="1">
    <citation type="submission" date="2021-12" db="EMBL/GenBank/DDBJ databases">
        <authorList>
            <person name="King R."/>
        </authorList>
    </citation>
    <scope>NUCLEOTIDE SEQUENCE</scope>
</reference>
<name>A0AAI8UU48_BEMTA</name>
<accession>A0AAI8UU48</accession>
<comment type="caution">
    <text evidence="2">The sequence shown here is derived from an EMBL/GenBank/DDBJ whole genome shotgun (WGS) entry which is preliminary data.</text>
</comment>
<dbReference type="SMART" id="SM00802">
    <property type="entry name" value="UME"/>
    <property type="match status" value="1"/>
</dbReference>
<evidence type="ECO:0000259" key="1">
    <source>
        <dbReference type="SMART" id="SM00802"/>
    </source>
</evidence>
<evidence type="ECO:0000313" key="3">
    <source>
        <dbReference type="Proteomes" id="UP001152759"/>
    </source>
</evidence>
<organism evidence="2 3">
    <name type="scientific">Bemisia tabaci</name>
    <name type="common">Sweetpotato whitefly</name>
    <name type="synonym">Aleurodes tabaci</name>
    <dbReference type="NCBI Taxonomy" id="7038"/>
    <lineage>
        <taxon>Eukaryota</taxon>
        <taxon>Metazoa</taxon>
        <taxon>Ecdysozoa</taxon>
        <taxon>Arthropoda</taxon>
        <taxon>Hexapoda</taxon>
        <taxon>Insecta</taxon>
        <taxon>Pterygota</taxon>
        <taxon>Neoptera</taxon>
        <taxon>Paraneoptera</taxon>
        <taxon>Hemiptera</taxon>
        <taxon>Sternorrhyncha</taxon>
        <taxon>Aleyrodoidea</taxon>
        <taxon>Aleyrodidae</taxon>
        <taxon>Aleyrodinae</taxon>
        <taxon>Bemisia</taxon>
    </lineage>
</organism>
<dbReference type="InterPro" id="IPR012993">
    <property type="entry name" value="UME"/>
</dbReference>
<dbReference type="Proteomes" id="UP001152759">
    <property type="component" value="Unassembled WGS sequence"/>
</dbReference>
<dbReference type="GO" id="GO:0004674">
    <property type="term" value="F:protein serine/threonine kinase activity"/>
    <property type="evidence" value="ECO:0007669"/>
    <property type="project" value="InterPro"/>
</dbReference>
<gene>
    <name evidence="2" type="ORF">BEMITA_LOCUS62</name>
</gene>
<proteinExistence type="predicted"/>
<keyword evidence="3" id="KW-1185">Reference proteome</keyword>
<dbReference type="InterPro" id="IPR016024">
    <property type="entry name" value="ARM-type_fold"/>
</dbReference>
<feature type="domain" description="UME" evidence="1">
    <location>
        <begin position="1074"/>
        <end position="1181"/>
    </location>
</feature>
<dbReference type="EMBL" id="CAKKNF020000006">
    <property type="protein sequence ID" value="CAH0746908.1"/>
    <property type="molecule type" value="Genomic_DNA"/>
</dbReference>
<protein>
    <recommendedName>
        <fullName evidence="1">UME domain-containing protein</fullName>
    </recommendedName>
</protein>
<evidence type="ECO:0000313" key="2">
    <source>
        <dbReference type="EMBL" id="CAH0746908.1"/>
    </source>
</evidence>
<dbReference type="SUPFAM" id="SSF48371">
    <property type="entry name" value="ARM repeat"/>
    <property type="match status" value="1"/>
</dbReference>
<dbReference type="Pfam" id="PF08064">
    <property type="entry name" value="UME"/>
    <property type="match status" value="1"/>
</dbReference>
<sequence length="1429" mass="163985">MMEEPLNSGLSDVQTVWLAVQSAIPVVYNQCMKGGKIAEEKIPFLISLIDRLTNAEFKNCYARNFKNEDSTKEDEHLAFTTWLLGQLVLFLTEFDMESVYTSSKRAQIFILESMLSWTPCMFIQIVSFYLAAIEDLLAFYKIRVEKVGTLEKTSPQFHSSQTFKWFVPNAVSTLPDCFNFEQSLFGIRSVSQCTKLLEQLLKVLSSQVFCVINLGRDLWPLALNILDCVSEVNVRLATLDITIQLLQHKGYPENNSLKNAFFQQMEQLLKQACTENHLNSKNDKLWIRVVNLLDEVIVMKGSGSNVVNASLLNTLFIVINNENVSLLCNEFLISMCDFVKYLLDITPEFFETSLKLDSLFCKLPVCPHLFMILEYIYFRKVNLLHSEKSSANLDPDADYSSIQKIDTKSILNTTAIWNRAVNVMEEKVFTKISHNGDSFPPNSHLSLEDRKAIRLLYFFCKTISNLSFEISVKNKVSFLSGKLSDVLKCLMYGLLKESKPDVTLLKDCLFVLNQVVTISGINNEPPEVIHLLAAFSSLPWILDEDVFAKFPYTIDASSFNLLKTIGLKYKTELCDQNLRADQLECLAYFSSNICFQWRFALYQTFSNDALYQRVIFNSLPFMILNCQGSNQEKMSQFLFSIVDLCKRSITIHLEFSEALPNILCALSFDAFLKRNSKMKLNINCRICRNNDCTKFKQGGDVELNNFLETFTARYYTDFVQGLILETSSSTKELCRLRKNIICSLPYLTNHVPKKFCEAFLHSSMKFMDDVDADNRFMFAKVVKYTIFNNQWLKKVISDKSCLKKWSLSDREVFFDAEPFYEVFKSTCYEVICNSLQSAGMDKQISVMETLLNIGSIPCDLFLWPTVKMLMHYVAHPCKKDIYLSSCNIRQIITAHNMNMHNFVKRYEGEILEEIIFQVVTFKKYFGTSVSKTLPDLCHLFGSETQDFILRHGPNLFKYLFRWAIDWRGCEPLFDDLAQLSNQSVKEIILEGFSEIYPFIILHESENNAVLCCNLIERLSGLTIHVLIRRFFLVILANILLNYCVNPIEAKRACLEVKKYDEKTLPTTSKQQTEIVDSLQIRFLGLLVELEFKLTSQSTSDSTKAKILCSLPDIFNLMGPEYITSVRFKVLVTLCTALTLQQGILPSLCIKAWDAFVKIVEVSALGPMLSTIFVSLYPLIDDYPSEISNIFHFLICENEEKLSCFFPELFFLESHPANPVVYEQVQKYLTSDAQLDGENFKRLLRQASHERSEVRLQAFKRLKTELDFYHDEISRRILSNDSLDRLILEILEILTAGSHDSDERVRVASGKCFGELGAIDPGLVPNKISKSDLTKNVPLKVDSEGAIIHLLTTLCQGFQSAKLSRSQDNFALAIQEILKIFSVEENSQLLSNFPENFRELMKPLFKSTYNCNYKEQDNSEINFNFLFLAL</sequence>